<dbReference type="InterPro" id="IPR041588">
    <property type="entry name" value="Integrase_H2C2"/>
</dbReference>
<dbReference type="Gene3D" id="3.10.10.10">
    <property type="entry name" value="HIV Type 1 Reverse Transcriptase, subunit A, domain 1"/>
    <property type="match status" value="1"/>
</dbReference>
<dbReference type="InterPro" id="IPR001584">
    <property type="entry name" value="Integrase_cat-core"/>
</dbReference>
<dbReference type="Pfam" id="PF13650">
    <property type="entry name" value="Asp_protease_2"/>
    <property type="match status" value="1"/>
</dbReference>
<dbReference type="InterPro" id="IPR041577">
    <property type="entry name" value="RT_RNaseH_2"/>
</dbReference>
<evidence type="ECO:0000256" key="9">
    <source>
        <dbReference type="ARBA" id="ARBA00022723"/>
    </source>
</evidence>
<keyword evidence="4" id="KW-0645">Protease</keyword>
<dbReference type="CDD" id="cd00303">
    <property type="entry name" value="retropepsin_like"/>
    <property type="match status" value="1"/>
</dbReference>
<dbReference type="GO" id="GO:0003887">
    <property type="term" value="F:DNA-directed DNA polymerase activity"/>
    <property type="evidence" value="ECO:0007669"/>
    <property type="project" value="UniProtKB-KW"/>
</dbReference>
<dbReference type="GO" id="GO:0006310">
    <property type="term" value="P:DNA recombination"/>
    <property type="evidence" value="ECO:0007669"/>
    <property type="project" value="UniProtKB-KW"/>
</dbReference>
<keyword evidence="5" id="KW-0808">Transferase</keyword>
<evidence type="ECO:0000256" key="7">
    <source>
        <dbReference type="ARBA" id="ARBA00022701"/>
    </source>
</evidence>
<evidence type="ECO:0000256" key="20">
    <source>
        <dbReference type="ARBA" id="ARBA00023172"/>
    </source>
</evidence>
<evidence type="ECO:0000256" key="11">
    <source>
        <dbReference type="ARBA" id="ARBA00022759"/>
    </source>
</evidence>
<evidence type="ECO:0000256" key="21">
    <source>
        <dbReference type="ARBA" id="ARBA00023212"/>
    </source>
</evidence>
<dbReference type="GO" id="GO:0007010">
    <property type="term" value="P:cytoskeleton organization"/>
    <property type="evidence" value="ECO:0007669"/>
    <property type="project" value="InterPro"/>
</dbReference>
<dbReference type="EMBL" id="BKCJ010007352">
    <property type="protein sequence ID" value="GEU76829.1"/>
    <property type="molecule type" value="Genomic_DNA"/>
</dbReference>
<dbReference type="GO" id="GO:0003677">
    <property type="term" value="F:DNA binding"/>
    <property type="evidence" value="ECO:0007669"/>
    <property type="project" value="UniProtKB-KW"/>
</dbReference>
<dbReference type="GO" id="GO:0005874">
    <property type="term" value="C:microtubule"/>
    <property type="evidence" value="ECO:0007669"/>
    <property type="project" value="UniProtKB-KW"/>
</dbReference>
<keyword evidence="17" id="KW-0239">DNA-directed DNA polymerase</keyword>
<keyword evidence="6" id="KW-0548">Nucleotidyltransferase</keyword>
<dbReference type="InterPro" id="IPR021109">
    <property type="entry name" value="Peptidase_aspartic_dom_sf"/>
</dbReference>
<keyword evidence="10" id="KW-0064">Aspartyl protease</keyword>
<dbReference type="AlphaFoldDB" id="A0A6L2MTW1"/>
<evidence type="ECO:0000256" key="13">
    <source>
        <dbReference type="ARBA" id="ARBA00022842"/>
    </source>
</evidence>
<comment type="caution">
    <text evidence="25">The sequence shown here is derived from an EMBL/GenBank/DDBJ whole genome shotgun (WGS) entry which is preliminary data.</text>
</comment>
<dbReference type="InterPro" id="IPR001969">
    <property type="entry name" value="Aspartic_peptidase_AS"/>
</dbReference>
<dbReference type="PANTHER" id="PTHR37984">
    <property type="entry name" value="PROTEIN CBG26694"/>
    <property type="match status" value="1"/>
</dbReference>
<protein>
    <submittedName>
        <fullName evidence="25">Retrotransposon-related protein</fullName>
    </submittedName>
</protein>
<dbReference type="PANTHER" id="PTHR37984:SF5">
    <property type="entry name" value="PROTEIN NYNRIN-LIKE"/>
    <property type="match status" value="1"/>
</dbReference>
<dbReference type="GO" id="GO:0046872">
    <property type="term" value="F:metal ion binding"/>
    <property type="evidence" value="ECO:0007669"/>
    <property type="project" value="UniProtKB-KW"/>
</dbReference>
<dbReference type="Pfam" id="PF17919">
    <property type="entry name" value="RT_RNaseH_2"/>
    <property type="match status" value="1"/>
</dbReference>
<dbReference type="GO" id="GO:0003723">
    <property type="term" value="F:RNA binding"/>
    <property type="evidence" value="ECO:0007669"/>
    <property type="project" value="UniProtKB-KW"/>
</dbReference>
<gene>
    <name evidence="25" type="ORF">Tci_048807</name>
</gene>
<keyword evidence="16" id="KW-0695">RNA-directed DNA polymerase</keyword>
<evidence type="ECO:0000256" key="8">
    <source>
        <dbReference type="ARBA" id="ARBA00022722"/>
    </source>
</evidence>
<dbReference type="Pfam" id="PF24626">
    <property type="entry name" value="SH3_Tf2-1"/>
    <property type="match status" value="1"/>
</dbReference>
<name>A0A6L2MTW1_TANCI</name>
<dbReference type="GO" id="GO:0003964">
    <property type="term" value="F:RNA-directed DNA polymerase activity"/>
    <property type="evidence" value="ECO:0007669"/>
    <property type="project" value="UniProtKB-KW"/>
</dbReference>
<evidence type="ECO:0000259" key="24">
    <source>
        <dbReference type="PROSITE" id="PS50994"/>
    </source>
</evidence>
<evidence type="ECO:0000256" key="1">
    <source>
        <dbReference type="ARBA" id="ARBA00004245"/>
    </source>
</evidence>
<keyword evidence="9" id="KW-0479">Metal-binding</keyword>
<feature type="domain" description="Integrase catalytic" evidence="24">
    <location>
        <begin position="788"/>
        <end position="957"/>
    </location>
</feature>
<sequence length="1193" mass="135909">MKEVLNELPKSLEKVMSGYQKQQEKRPFPRFGDDGSPFIGTIDDDTSASWVKFTQGFDGFFCNNHFSKSRESLFSLPKVKLPIFEGIDPRGWITKAELYYQVHKTPLDQKLNLVEMCMDGPALNWYTNLMIKHPNTTWDFFKDKLMVRFSGTKFQNANKDLGSLYQDEGVDEYIEEFEALSALIPNQSEEQSIGMFLRGLKNDIHSWVRKLNPHTSSSKAAQPNQSVVHSNDRHNSTLRSFGTRHLTKQEWEDRRRKGLCFSCGQKYYPQHKCSEGTLRILLLAEGDEVDDNGEIRLAEAILDEKDADGECLALELNGYSTVSSSNLKTIKLAGKLNGIPVLILIDSGATHNFILKKLAIAFGLTIKPVKRLQISLGDGSQTCLNGQIDQVSMELDPPSVLNDEQLSDLSALLSQFSMLFQAPQGLPPPRSIEHAINLVVGKGPICFRPYRYPHLHKDEIQQVEEMLRTGIIRVSQNAYSSPVILVKKKDSSWRLCIDYRALNRAIIPDKYPIPVVEELLDELHGSRFFSKIDLKLGFYQVRVHESDIEKTAFQTHNGHYEFLVMPFGLTNAPATFQALMNDIFRPLLRAGVLVFLTTFWGVSMDPAKIESITYWPTPKNVKAVRGFLGLTGYYHKFIEGYGNISKPLTELTKKDGFLWCSEAQSAFENLKKIMASALVLALLNFSQPFEIECDASGRGIGGVLMQSQRPISGWMELDGLKDDPQLQKIVQEVTNDPQSRPGFSLVNGKLYHKERFVIPATSPWIPQLLEEFHSSPNGGHSGFYRTYRRLASRIYWLGMTKSVREFVRACDTWLPKTNGYEVILMVVDRLSKYCHFIPLKHPFTARSLAEVFLKEVIRLHGIPKSLLSDRDPLFLSTFWKEIFSLQGSKLKFSSAYHPETDGQTEVVNHSLETYLRCFAAEQPKNWSFWLPWGEFWHNISFHVSTNTTPFEVVYGRAPPIILKYVPVEIHCEVVASDLQDRYEALKQLKYHLARAQERMKKSADKHRREVEFAIGDWVFLKLRSHRQQSIVRRIHQKLAARFYGPFLIIDKIGNVAYKLQLPESSKIHPIFHVSLLKHAVGNHAVEPTLPQGLEMDSPTPSLPEKCLVVRDALNRKITFLINVNTRNESATTIIANEWKDAKDKVIPVKQCLEERRLLQMTATLEVMLTSSTASSGASFNPRNKKFYGFPCTV</sequence>
<dbReference type="GO" id="GO:0015074">
    <property type="term" value="P:DNA integration"/>
    <property type="evidence" value="ECO:0007669"/>
    <property type="project" value="UniProtKB-KW"/>
</dbReference>
<evidence type="ECO:0000256" key="15">
    <source>
        <dbReference type="ARBA" id="ARBA00022908"/>
    </source>
</evidence>
<dbReference type="InterPro" id="IPR009768">
    <property type="entry name" value="MAP70"/>
</dbReference>
<dbReference type="SUPFAM" id="SSF56672">
    <property type="entry name" value="DNA/RNA polymerases"/>
    <property type="match status" value="1"/>
</dbReference>
<evidence type="ECO:0000256" key="17">
    <source>
        <dbReference type="ARBA" id="ARBA00022932"/>
    </source>
</evidence>
<dbReference type="InterPro" id="IPR050951">
    <property type="entry name" value="Retrovirus_Pol_polyprotein"/>
</dbReference>
<keyword evidence="22" id="KW-0511">Multifunctional enzyme</keyword>
<dbReference type="GO" id="GO:0004519">
    <property type="term" value="F:endonuclease activity"/>
    <property type="evidence" value="ECO:0007669"/>
    <property type="project" value="UniProtKB-KW"/>
</dbReference>
<comment type="similarity">
    <text evidence="2">Belongs to the MAP70 family.</text>
</comment>
<dbReference type="Pfam" id="PF03732">
    <property type="entry name" value="Retrotrans_gag"/>
    <property type="match status" value="1"/>
</dbReference>
<dbReference type="Gene3D" id="3.30.420.10">
    <property type="entry name" value="Ribonuclease H-like superfamily/Ribonuclease H"/>
    <property type="match status" value="1"/>
</dbReference>
<evidence type="ECO:0000256" key="16">
    <source>
        <dbReference type="ARBA" id="ARBA00022918"/>
    </source>
</evidence>
<dbReference type="InterPro" id="IPR005162">
    <property type="entry name" value="Retrotrans_gag_dom"/>
</dbReference>
<keyword evidence="13" id="KW-0460">Magnesium</keyword>
<keyword evidence="14" id="KW-0694">RNA-binding</keyword>
<keyword evidence="20" id="KW-0233">DNA recombination</keyword>
<feature type="region of interest" description="Disordered" evidence="23">
    <location>
        <begin position="213"/>
        <end position="234"/>
    </location>
</feature>
<evidence type="ECO:0000256" key="5">
    <source>
        <dbReference type="ARBA" id="ARBA00022679"/>
    </source>
</evidence>
<organism evidence="25">
    <name type="scientific">Tanacetum cinerariifolium</name>
    <name type="common">Dalmatian daisy</name>
    <name type="synonym">Chrysanthemum cinerariifolium</name>
    <dbReference type="NCBI Taxonomy" id="118510"/>
    <lineage>
        <taxon>Eukaryota</taxon>
        <taxon>Viridiplantae</taxon>
        <taxon>Streptophyta</taxon>
        <taxon>Embryophyta</taxon>
        <taxon>Tracheophyta</taxon>
        <taxon>Spermatophyta</taxon>
        <taxon>Magnoliopsida</taxon>
        <taxon>eudicotyledons</taxon>
        <taxon>Gunneridae</taxon>
        <taxon>Pentapetalae</taxon>
        <taxon>asterids</taxon>
        <taxon>campanulids</taxon>
        <taxon>Asterales</taxon>
        <taxon>Asteraceae</taxon>
        <taxon>Asteroideae</taxon>
        <taxon>Anthemideae</taxon>
        <taxon>Anthemidinae</taxon>
        <taxon>Tanacetum</taxon>
    </lineage>
</organism>
<keyword evidence="3" id="KW-0963">Cytoplasm</keyword>
<dbReference type="InterPro" id="IPR056924">
    <property type="entry name" value="SH3_Tf2-1"/>
</dbReference>
<reference evidence="25" key="1">
    <citation type="journal article" date="2019" name="Sci. Rep.">
        <title>Draft genome of Tanacetum cinerariifolium, the natural source of mosquito coil.</title>
        <authorList>
            <person name="Yamashiro T."/>
            <person name="Shiraishi A."/>
            <person name="Satake H."/>
            <person name="Nakayama K."/>
        </authorList>
    </citation>
    <scope>NUCLEOTIDE SEQUENCE</scope>
</reference>
<proteinExistence type="inferred from homology"/>
<dbReference type="SUPFAM" id="SSF53098">
    <property type="entry name" value="Ribonuclease H-like"/>
    <property type="match status" value="1"/>
</dbReference>
<dbReference type="Pfam" id="PF17921">
    <property type="entry name" value="Integrase_H2C2"/>
    <property type="match status" value="1"/>
</dbReference>
<dbReference type="CDD" id="cd01647">
    <property type="entry name" value="RT_LTR"/>
    <property type="match status" value="1"/>
</dbReference>
<evidence type="ECO:0000256" key="3">
    <source>
        <dbReference type="ARBA" id="ARBA00022490"/>
    </source>
</evidence>
<dbReference type="InterPro" id="IPR043502">
    <property type="entry name" value="DNA/RNA_pol_sf"/>
</dbReference>
<keyword evidence="12" id="KW-0378">Hydrolase</keyword>
<evidence type="ECO:0000256" key="6">
    <source>
        <dbReference type="ARBA" id="ARBA00022695"/>
    </source>
</evidence>
<dbReference type="Gene3D" id="3.30.70.270">
    <property type="match status" value="2"/>
</dbReference>
<evidence type="ECO:0000256" key="22">
    <source>
        <dbReference type="ARBA" id="ARBA00023268"/>
    </source>
</evidence>
<keyword evidence="7" id="KW-0493">Microtubule</keyword>
<dbReference type="PROSITE" id="PS00141">
    <property type="entry name" value="ASP_PROTEASE"/>
    <property type="match status" value="1"/>
</dbReference>
<keyword evidence="11" id="KW-0255">Endonuclease</keyword>
<dbReference type="Pfam" id="PF00078">
    <property type="entry name" value="RVT_1"/>
    <property type="match status" value="1"/>
</dbReference>
<evidence type="ECO:0000256" key="10">
    <source>
        <dbReference type="ARBA" id="ARBA00022750"/>
    </source>
</evidence>
<evidence type="ECO:0000256" key="12">
    <source>
        <dbReference type="ARBA" id="ARBA00022801"/>
    </source>
</evidence>
<keyword evidence="15" id="KW-0229">DNA integration</keyword>
<keyword evidence="19" id="KW-0238">DNA-binding</keyword>
<dbReference type="InterPro" id="IPR036397">
    <property type="entry name" value="RNaseH_sf"/>
</dbReference>
<evidence type="ECO:0000256" key="4">
    <source>
        <dbReference type="ARBA" id="ARBA00022670"/>
    </source>
</evidence>
<dbReference type="GO" id="GO:0004190">
    <property type="term" value="F:aspartic-type endopeptidase activity"/>
    <property type="evidence" value="ECO:0007669"/>
    <property type="project" value="UniProtKB-KW"/>
</dbReference>
<evidence type="ECO:0000256" key="18">
    <source>
        <dbReference type="ARBA" id="ARBA00023054"/>
    </source>
</evidence>
<dbReference type="FunFam" id="3.10.10.10:FF:000007">
    <property type="entry name" value="Retrovirus-related Pol polyprotein from transposon 17.6-like Protein"/>
    <property type="match status" value="1"/>
</dbReference>
<feature type="compositionally biased region" description="Polar residues" evidence="23">
    <location>
        <begin position="213"/>
        <end position="229"/>
    </location>
</feature>
<dbReference type="InterPro" id="IPR000477">
    <property type="entry name" value="RT_dom"/>
</dbReference>
<dbReference type="GO" id="GO:0008017">
    <property type="term" value="F:microtubule binding"/>
    <property type="evidence" value="ECO:0007669"/>
    <property type="project" value="InterPro"/>
</dbReference>
<keyword evidence="21" id="KW-0206">Cytoskeleton</keyword>
<dbReference type="FunFam" id="3.30.70.270:FF:000020">
    <property type="entry name" value="Transposon Tf2-6 polyprotein-like Protein"/>
    <property type="match status" value="1"/>
</dbReference>
<dbReference type="PROSITE" id="PS50994">
    <property type="entry name" value="INTEGRASE"/>
    <property type="match status" value="1"/>
</dbReference>
<dbReference type="Gene3D" id="1.10.340.70">
    <property type="match status" value="1"/>
</dbReference>
<dbReference type="Pfam" id="PF07058">
    <property type="entry name" value="MAP70"/>
    <property type="match status" value="1"/>
</dbReference>
<keyword evidence="8" id="KW-0540">Nuclease</keyword>
<dbReference type="GO" id="GO:0006508">
    <property type="term" value="P:proteolysis"/>
    <property type="evidence" value="ECO:0007669"/>
    <property type="project" value="UniProtKB-KW"/>
</dbReference>
<evidence type="ECO:0000256" key="2">
    <source>
        <dbReference type="ARBA" id="ARBA00008825"/>
    </source>
</evidence>
<evidence type="ECO:0000256" key="14">
    <source>
        <dbReference type="ARBA" id="ARBA00022884"/>
    </source>
</evidence>
<comment type="subcellular location">
    <subcellularLocation>
        <location evidence="1">Cytoplasm</location>
        <location evidence="1">Cytoskeleton</location>
    </subcellularLocation>
</comment>
<keyword evidence="18" id="KW-0175">Coiled coil</keyword>
<evidence type="ECO:0000256" key="23">
    <source>
        <dbReference type="SAM" id="MobiDB-lite"/>
    </source>
</evidence>
<dbReference type="InterPro" id="IPR043128">
    <property type="entry name" value="Rev_trsase/Diguanyl_cyclase"/>
</dbReference>
<dbReference type="InterPro" id="IPR012337">
    <property type="entry name" value="RNaseH-like_sf"/>
</dbReference>
<evidence type="ECO:0000313" key="25">
    <source>
        <dbReference type="EMBL" id="GEU76829.1"/>
    </source>
</evidence>
<evidence type="ECO:0000256" key="19">
    <source>
        <dbReference type="ARBA" id="ARBA00023125"/>
    </source>
</evidence>
<accession>A0A6L2MTW1</accession>
<dbReference type="Gene3D" id="2.40.70.10">
    <property type="entry name" value="Acid Proteases"/>
    <property type="match status" value="1"/>
</dbReference>